<dbReference type="InterPro" id="IPR050469">
    <property type="entry name" value="Diguanylate_Cyclase"/>
</dbReference>
<comment type="caution">
    <text evidence="6">The sequence shown here is derived from an EMBL/GenBank/DDBJ whole genome shotgun (WGS) entry which is preliminary data.</text>
</comment>
<dbReference type="GO" id="GO:0043709">
    <property type="term" value="P:cell adhesion involved in single-species biofilm formation"/>
    <property type="evidence" value="ECO:0007669"/>
    <property type="project" value="TreeGrafter"/>
</dbReference>
<dbReference type="CDD" id="cd01949">
    <property type="entry name" value="GGDEF"/>
    <property type="match status" value="1"/>
</dbReference>
<feature type="transmembrane region" description="Helical" evidence="4">
    <location>
        <begin position="242"/>
        <end position="261"/>
    </location>
</feature>
<evidence type="ECO:0000256" key="4">
    <source>
        <dbReference type="SAM" id="Phobius"/>
    </source>
</evidence>
<dbReference type="InterPro" id="IPR029787">
    <property type="entry name" value="Nucleotide_cyclase"/>
</dbReference>
<evidence type="ECO:0000313" key="6">
    <source>
        <dbReference type="EMBL" id="PTU31234.1"/>
    </source>
</evidence>
<dbReference type="PANTHER" id="PTHR45138">
    <property type="entry name" value="REGULATORY COMPONENTS OF SENSORY TRANSDUCTION SYSTEM"/>
    <property type="match status" value="1"/>
</dbReference>
<dbReference type="GO" id="GO:0052621">
    <property type="term" value="F:diguanylate cyclase activity"/>
    <property type="evidence" value="ECO:0007669"/>
    <property type="project" value="UniProtKB-EC"/>
</dbReference>
<dbReference type="AlphaFoldDB" id="A0A2T5MF88"/>
<comment type="catalytic activity">
    <reaction evidence="3">
        <text>2 GTP = 3',3'-c-di-GMP + 2 diphosphate</text>
        <dbReference type="Rhea" id="RHEA:24898"/>
        <dbReference type="ChEBI" id="CHEBI:33019"/>
        <dbReference type="ChEBI" id="CHEBI:37565"/>
        <dbReference type="ChEBI" id="CHEBI:58805"/>
        <dbReference type="EC" id="2.7.7.65"/>
    </reaction>
</comment>
<dbReference type="Gene3D" id="3.30.70.270">
    <property type="match status" value="1"/>
</dbReference>
<keyword evidence="4" id="KW-1133">Transmembrane helix</keyword>
<dbReference type="EC" id="2.7.7.65" evidence="2"/>
<dbReference type="InterPro" id="IPR043128">
    <property type="entry name" value="Rev_trsase/Diguanyl_cyclase"/>
</dbReference>
<protein>
    <recommendedName>
        <fullName evidence="2">diguanylate cyclase</fullName>
        <ecNumber evidence="2">2.7.7.65</ecNumber>
    </recommendedName>
</protein>
<dbReference type="Pfam" id="PF00990">
    <property type="entry name" value="GGDEF"/>
    <property type="match status" value="1"/>
</dbReference>
<feature type="transmembrane region" description="Helical" evidence="4">
    <location>
        <begin position="131"/>
        <end position="150"/>
    </location>
</feature>
<dbReference type="GO" id="GO:1902201">
    <property type="term" value="P:negative regulation of bacterial-type flagellum-dependent cell motility"/>
    <property type="evidence" value="ECO:0007669"/>
    <property type="project" value="TreeGrafter"/>
</dbReference>
<keyword evidence="4" id="KW-0472">Membrane</keyword>
<evidence type="ECO:0000259" key="5">
    <source>
        <dbReference type="PROSITE" id="PS50887"/>
    </source>
</evidence>
<accession>A0A2T5MF88</accession>
<keyword evidence="7" id="KW-1185">Reference proteome</keyword>
<feature type="transmembrane region" description="Helical" evidence="4">
    <location>
        <begin position="304"/>
        <end position="322"/>
    </location>
</feature>
<dbReference type="EMBL" id="QANS01000003">
    <property type="protein sequence ID" value="PTU31234.1"/>
    <property type="molecule type" value="Genomic_DNA"/>
</dbReference>
<feature type="transmembrane region" description="Helical" evidence="4">
    <location>
        <begin position="211"/>
        <end position="230"/>
    </location>
</feature>
<evidence type="ECO:0000256" key="1">
    <source>
        <dbReference type="ARBA" id="ARBA00001946"/>
    </source>
</evidence>
<dbReference type="SUPFAM" id="SSF55073">
    <property type="entry name" value="Nucleotide cyclase"/>
    <property type="match status" value="1"/>
</dbReference>
<reference evidence="6 7" key="1">
    <citation type="submission" date="2018-04" db="EMBL/GenBank/DDBJ databases">
        <title>Novel species isolated from glacier.</title>
        <authorList>
            <person name="Liu Q."/>
            <person name="Xin Y.-H."/>
        </authorList>
    </citation>
    <scope>NUCLEOTIDE SEQUENCE [LARGE SCALE GENOMIC DNA]</scope>
    <source>
        <strain evidence="6 7">GT1R17</strain>
    </source>
</reference>
<evidence type="ECO:0000313" key="7">
    <source>
        <dbReference type="Proteomes" id="UP000244248"/>
    </source>
</evidence>
<dbReference type="GO" id="GO:0005886">
    <property type="term" value="C:plasma membrane"/>
    <property type="evidence" value="ECO:0007669"/>
    <property type="project" value="TreeGrafter"/>
</dbReference>
<feature type="transmembrane region" description="Helical" evidence="4">
    <location>
        <begin position="104"/>
        <end position="125"/>
    </location>
</feature>
<keyword evidence="4" id="KW-0812">Transmembrane</keyword>
<organism evidence="6 7">
    <name type="scientific">Stenotrophobium rhamnosiphilum</name>
    <dbReference type="NCBI Taxonomy" id="2029166"/>
    <lineage>
        <taxon>Bacteria</taxon>
        <taxon>Pseudomonadati</taxon>
        <taxon>Pseudomonadota</taxon>
        <taxon>Gammaproteobacteria</taxon>
        <taxon>Nevskiales</taxon>
        <taxon>Nevskiaceae</taxon>
        <taxon>Stenotrophobium</taxon>
    </lineage>
</organism>
<proteinExistence type="predicted"/>
<gene>
    <name evidence="6" type="ORF">CJD38_07730</name>
</gene>
<dbReference type="NCBIfam" id="TIGR00254">
    <property type="entry name" value="GGDEF"/>
    <property type="match status" value="1"/>
</dbReference>
<dbReference type="PANTHER" id="PTHR45138:SF9">
    <property type="entry name" value="DIGUANYLATE CYCLASE DGCM-RELATED"/>
    <property type="match status" value="1"/>
</dbReference>
<evidence type="ECO:0000256" key="2">
    <source>
        <dbReference type="ARBA" id="ARBA00012528"/>
    </source>
</evidence>
<comment type="cofactor">
    <cofactor evidence="1">
        <name>Mg(2+)</name>
        <dbReference type="ChEBI" id="CHEBI:18420"/>
    </cofactor>
</comment>
<dbReference type="Proteomes" id="UP000244248">
    <property type="component" value="Unassembled WGS sequence"/>
</dbReference>
<evidence type="ECO:0000256" key="3">
    <source>
        <dbReference type="ARBA" id="ARBA00034247"/>
    </source>
</evidence>
<dbReference type="InterPro" id="IPR000160">
    <property type="entry name" value="GGDEF_dom"/>
</dbReference>
<dbReference type="FunFam" id="3.30.70.270:FF:000001">
    <property type="entry name" value="Diguanylate cyclase domain protein"/>
    <property type="match status" value="1"/>
</dbReference>
<feature type="transmembrane region" description="Helical" evidence="4">
    <location>
        <begin position="273"/>
        <end position="292"/>
    </location>
</feature>
<name>A0A2T5MF88_9GAMM</name>
<dbReference type="PROSITE" id="PS50887">
    <property type="entry name" value="GGDEF"/>
    <property type="match status" value="1"/>
</dbReference>
<dbReference type="SMART" id="SM00267">
    <property type="entry name" value="GGDEF"/>
    <property type="match status" value="1"/>
</dbReference>
<sequence length="505" mass="56526">MRPDADCRDCSAGQNCCLCYRDKSVSGDLVLLGRLARLHRATLSLLGFKSTTRRIGEIELTAEEAQKLGQIAAGSSRQYTFPSRIERMFQNYVRESSRAARISLVLMTAVVYLTIPLWVSVLGIPKQSQELMTIASLGLIVPLFAAVTFVQVRYLASDFAEWLLIAALVFEAVFVEIVRQQAEQLGYSVEPSISVLVPVAVIAMARLRVSLNFLFIAIYFLILASEPFWWGKGSEIDGVVAWTINLMLLALLLLGAFLQKIPLQNPRQVRLRNIFNVALIALYFWVLIYEAMRWPDEVRTRGPTGWLLEVLLLTIVMMAAIWSKLSSRRQWAANVLLQLMAYRDSLTGLPNRRAFEDHYERVTRALARSEKKQLVLAVLDLDHFKKLNDDYGHDYGDGALAEIALTLAQFARRSLDMSARLGGEEFALLLYDCDAENARARLAELVQAIAEMKIENRNADRGVLTCSIGAAVVGPNESFGTAYRTADEMLYQVKNAGRNNFALAG</sequence>
<feature type="domain" description="GGDEF" evidence="5">
    <location>
        <begin position="372"/>
        <end position="505"/>
    </location>
</feature>